<dbReference type="Pfam" id="PF07362">
    <property type="entry name" value="CcdA"/>
    <property type="match status" value="1"/>
</dbReference>
<evidence type="ECO:0000313" key="3">
    <source>
        <dbReference type="Proteomes" id="UP000252255"/>
    </source>
</evidence>
<dbReference type="AlphaFoldDB" id="A0A367WS47"/>
<gene>
    <name evidence="2" type="ORF">TH30_15610</name>
</gene>
<dbReference type="InterPro" id="IPR009956">
    <property type="entry name" value="Post-segregation_anti-tox_CcdA"/>
</dbReference>
<evidence type="ECO:0000256" key="1">
    <source>
        <dbReference type="ARBA" id="ARBA00022649"/>
    </source>
</evidence>
<dbReference type="EMBL" id="JPWI01000010">
    <property type="protein sequence ID" value="RCK44273.1"/>
    <property type="molecule type" value="Genomic_DNA"/>
</dbReference>
<evidence type="ECO:0000313" key="2">
    <source>
        <dbReference type="EMBL" id="RCK44273.1"/>
    </source>
</evidence>
<organism evidence="2 3">
    <name type="scientific">Thalassospira profundimaris</name>
    <dbReference type="NCBI Taxonomy" id="502049"/>
    <lineage>
        <taxon>Bacteria</taxon>
        <taxon>Pseudomonadati</taxon>
        <taxon>Pseudomonadota</taxon>
        <taxon>Alphaproteobacteria</taxon>
        <taxon>Rhodospirillales</taxon>
        <taxon>Thalassospiraceae</taxon>
        <taxon>Thalassospira</taxon>
    </lineage>
</organism>
<keyword evidence="1" id="KW-1277">Toxin-antitoxin system</keyword>
<comment type="caution">
    <text evidence="2">The sequence shown here is derived from an EMBL/GenBank/DDBJ whole genome shotgun (WGS) entry which is preliminary data.</text>
</comment>
<protein>
    <submittedName>
        <fullName evidence="2">Post-segregation antitoxin CcdA</fullName>
    </submittedName>
</protein>
<accession>A0A367WS47</accession>
<sequence length="80" mass="8688">MAGVNAAALRKATNISIDVELLAEAKSLGINISRTAEQGLREAVVKKRAEQWRAQNKAALEASNAFVEEQGIPLSTHRKF</sequence>
<reference evidence="2 3" key="1">
    <citation type="submission" date="2014-07" db="EMBL/GenBank/DDBJ databases">
        <title>Draft genome sequence of Thalassospira profundimaris PR54-5.</title>
        <authorList>
            <person name="Lai Q."/>
            <person name="Shao Z."/>
        </authorList>
    </citation>
    <scope>NUCLEOTIDE SEQUENCE [LARGE SCALE GENOMIC DNA]</scope>
    <source>
        <strain evidence="2 3">PR54-5</strain>
    </source>
</reference>
<dbReference type="Proteomes" id="UP000252255">
    <property type="component" value="Unassembled WGS sequence"/>
</dbReference>
<proteinExistence type="predicted"/>
<dbReference type="OrthoDB" id="7191115at2"/>
<name>A0A367WS47_9PROT</name>